<reference evidence="1 2" key="1">
    <citation type="submission" date="2016-06" db="EMBL/GenBank/DDBJ databases">
        <authorList>
            <person name="Kjaerup R.B."/>
            <person name="Dalgaard T.S."/>
            <person name="Juul-Madsen H.R."/>
        </authorList>
    </citation>
    <scope>NUCLEOTIDE SEQUENCE [LARGE SCALE GENOMIC DNA]</scope>
    <source>
        <strain evidence="1 2">CECT 8886</strain>
    </source>
</reference>
<dbReference type="Proteomes" id="UP000092544">
    <property type="component" value="Unassembled WGS sequence"/>
</dbReference>
<dbReference type="EMBL" id="FLOB01000001">
    <property type="protein sequence ID" value="SBS25942.1"/>
    <property type="molecule type" value="Genomic_DNA"/>
</dbReference>
<name>A0A1A8T492_9GAMM</name>
<evidence type="ECO:0000313" key="2">
    <source>
        <dbReference type="Proteomes" id="UP000092544"/>
    </source>
</evidence>
<dbReference type="AlphaFoldDB" id="A0A1A8T492"/>
<organism evidence="1 2">
    <name type="scientific">Marinomonas spartinae</name>
    <dbReference type="NCBI Taxonomy" id="1792290"/>
    <lineage>
        <taxon>Bacteria</taxon>
        <taxon>Pseudomonadati</taxon>
        <taxon>Pseudomonadota</taxon>
        <taxon>Gammaproteobacteria</taxon>
        <taxon>Oceanospirillales</taxon>
        <taxon>Oceanospirillaceae</taxon>
        <taxon>Marinomonas</taxon>
    </lineage>
</organism>
<dbReference type="STRING" id="1792290.MSP8886_00437"/>
<proteinExistence type="predicted"/>
<evidence type="ECO:0000313" key="1">
    <source>
        <dbReference type="EMBL" id="SBS25942.1"/>
    </source>
</evidence>
<protein>
    <submittedName>
        <fullName evidence="1">Uncharacterized protein</fullName>
    </submittedName>
</protein>
<sequence length="107" mass="12058">MGFIGSDLDYECRRAAIASESARVCASLGIVVASKGYSYRFQSNSTRSRRVLSYFYLGKRAIHTDLNIPKANWNTTVCRPTWGLGMLIKFVGIPQDLTLRYPHKIPI</sequence>
<accession>A0A1A8T492</accession>
<gene>
    <name evidence="1" type="ORF">MSP8886_00437</name>
</gene>
<keyword evidence="2" id="KW-1185">Reference proteome</keyword>